<dbReference type="EMBL" id="BARS01008567">
    <property type="protein sequence ID" value="GAF80670.1"/>
    <property type="molecule type" value="Genomic_DNA"/>
</dbReference>
<gene>
    <name evidence="2" type="ORF">S01H1_16307</name>
</gene>
<keyword evidence="1" id="KW-1133">Transmembrane helix</keyword>
<accession>X0TX15</accession>
<feature type="transmembrane region" description="Helical" evidence="1">
    <location>
        <begin position="43"/>
        <end position="62"/>
    </location>
</feature>
<proteinExistence type="predicted"/>
<sequence>RFPVGSIARFGWVVSFRVKAHLDSLRGKIAREEYRLARSIHSIPVMLFSLAPGIGGAAYFASTPMRKAGVARLMIDQSATKLPFSLYRRLRLERILPPSRPS</sequence>
<reference evidence="2" key="1">
    <citation type="journal article" date="2014" name="Front. Microbiol.">
        <title>High frequency of phylogenetically diverse reductive dehalogenase-homologous genes in deep subseafloor sedimentary metagenomes.</title>
        <authorList>
            <person name="Kawai M."/>
            <person name="Futagami T."/>
            <person name="Toyoda A."/>
            <person name="Takaki Y."/>
            <person name="Nishi S."/>
            <person name="Hori S."/>
            <person name="Arai W."/>
            <person name="Tsubouchi T."/>
            <person name="Morono Y."/>
            <person name="Uchiyama I."/>
            <person name="Ito T."/>
            <person name="Fujiyama A."/>
            <person name="Inagaki F."/>
            <person name="Takami H."/>
        </authorList>
    </citation>
    <scope>NUCLEOTIDE SEQUENCE</scope>
    <source>
        <strain evidence="2">Expedition CK06-06</strain>
    </source>
</reference>
<feature type="non-terminal residue" evidence="2">
    <location>
        <position position="1"/>
    </location>
</feature>
<protein>
    <submittedName>
        <fullName evidence="2">Uncharacterized protein</fullName>
    </submittedName>
</protein>
<evidence type="ECO:0000256" key="1">
    <source>
        <dbReference type="SAM" id="Phobius"/>
    </source>
</evidence>
<keyword evidence="1" id="KW-0812">Transmembrane</keyword>
<name>X0TX15_9ZZZZ</name>
<dbReference type="AlphaFoldDB" id="X0TX15"/>
<comment type="caution">
    <text evidence="2">The sequence shown here is derived from an EMBL/GenBank/DDBJ whole genome shotgun (WGS) entry which is preliminary data.</text>
</comment>
<keyword evidence="1" id="KW-0472">Membrane</keyword>
<evidence type="ECO:0000313" key="2">
    <source>
        <dbReference type="EMBL" id="GAF80670.1"/>
    </source>
</evidence>
<organism evidence="2">
    <name type="scientific">marine sediment metagenome</name>
    <dbReference type="NCBI Taxonomy" id="412755"/>
    <lineage>
        <taxon>unclassified sequences</taxon>
        <taxon>metagenomes</taxon>
        <taxon>ecological metagenomes</taxon>
    </lineage>
</organism>